<dbReference type="PROSITE" id="PS50011">
    <property type="entry name" value="PROTEIN_KINASE_DOM"/>
    <property type="match status" value="1"/>
</dbReference>
<keyword evidence="3" id="KW-1185">Reference proteome</keyword>
<reference evidence="2 3" key="1">
    <citation type="journal article" date="2019" name="Genome Biol. Evol.">
        <title>Insights into the evolution of the New World diploid cottons (Gossypium, subgenus Houzingenia) based on genome sequencing.</title>
        <authorList>
            <person name="Grover C.E."/>
            <person name="Arick M.A. 2nd"/>
            <person name="Thrash A."/>
            <person name="Conover J.L."/>
            <person name="Sanders W.S."/>
            <person name="Peterson D.G."/>
            <person name="Frelichowski J.E."/>
            <person name="Scheffler J.A."/>
            <person name="Scheffler B.E."/>
            <person name="Wendel J.F."/>
        </authorList>
    </citation>
    <scope>NUCLEOTIDE SEQUENCE [LARGE SCALE GENOMIC DNA]</scope>
    <source>
        <strain evidence="2">185</strain>
        <tissue evidence="2">Leaf</tissue>
    </source>
</reference>
<dbReference type="PROSITE" id="PS00108">
    <property type="entry name" value="PROTEIN_KINASE_ST"/>
    <property type="match status" value="1"/>
</dbReference>
<dbReference type="GO" id="GO:0004672">
    <property type="term" value="F:protein kinase activity"/>
    <property type="evidence" value="ECO:0007669"/>
    <property type="project" value="InterPro"/>
</dbReference>
<gene>
    <name evidence="2" type="ORF">Goari_000910</name>
</gene>
<evidence type="ECO:0000313" key="2">
    <source>
        <dbReference type="EMBL" id="MBA0699257.1"/>
    </source>
</evidence>
<dbReference type="AlphaFoldDB" id="A0A7J8YI28"/>
<dbReference type="Gene3D" id="1.10.510.10">
    <property type="entry name" value="Transferase(Phosphotransferase) domain 1"/>
    <property type="match status" value="1"/>
</dbReference>
<feature type="domain" description="Protein kinase" evidence="1">
    <location>
        <begin position="1"/>
        <end position="196"/>
    </location>
</feature>
<dbReference type="InterPro" id="IPR008271">
    <property type="entry name" value="Ser/Thr_kinase_AS"/>
</dbReference>
<proteinExistence type="predicted"/>
<name>A0A7J8YI28_GOSAI</name>
<protein>
    <recommendedName>
        <fullName evidence="1">Protein kinase domain-containing protein</fullName>
    </recommendedName>
</protein>
<dbReference type="Proteomes" id="UP000593577">
    <property type="component" value="Unassembled WGS sequence"/>
</dbReference>
<dbReference type="SUPFAM" id="SSF56112">
    <property type="entry name" value="Protein kinase-like (PK-like)"/>
    <property type="match status" value="1"/>
</dbReference>
<feature type="non-terminal residue" evidence="2">
    <location>
        <position position="1"/>
    </location>
</feature>
<evidence type="ECO:0000259" key="1">
    <source>
        <dbReference type="PROSITE" id="PS50011"/>
    </source>
</evidence>
<comment type="caution">
    <text evidence="2">The sequence shown here is derived from an EMBL/GenBank/DDBJ whole genome shotgun (WGS) entry which is preliminary data.</text>
</comment>
<dbReference type="GO" id="GO:0005524">
    <property type="term" value="F:ATP binding"/>
    <property type="evidence" value="ECO:0007669"/>
    <property type="project" value="InterPro"/>
</dbReference>
<dbReference type="EMBL" id="JABFAA010000013">
    <property type="protein sequence ID" value="MBA0699257.1"/>
    <property type="molecule type" value="Genomic_DNA"/>
</dbReference>
<dbReference type="InterPro" id="IPR011009">
    <property type="entry name" value="Kinase-like_dom_sf"/>
</dbReference>
<organism evidence="2 3">
    <name type="scientific">Gossypium aridum</name>
    <name type="common">American cotton</name>
    <name type="synonym">Erioxylum aridum</name>
    <dbReference type="NCBI Taxonomy" id="34290"/>
    <lineage>
        <taxon>Eukaryota</taxon>
        <taxon>Viridiplantae</taxon>
        <taxon>Streptophyta</taxon>
        <taxon>Embryophyta</taxon>
        <taxon>Tracheophyta</taxon>
        <taxon>Spermatophyta</taxon>
        <taxon>Magnoliopsida</taxon>
        <taxon>eudicotyledons</taxon>
        <taxon>Gunneridae</taxon>
        <taxon>Pentapetalae</taxon>
        <taxon>rosids</taxon>
        <taxon>malvids</taxon>
        <taxon>Malvales</taxon>
        <taxon>Malvaceae</taxon>
        <taxon>Malvoideae</taxon>
        <taxon>Gossypium</taxon>
    </lineage>
</organism>
<dbReference type="InterPro" id="IPR000719">
    <property type="entry name" value="Prot_kinase_dom"/>
</dbReference>
<evidence type="ECO:0000313" key="3">
    <source>
        <dbReference type="Proteomes" id="UP000593577"/>
    </source>
</evidence>
<sequence>MSLRAFKMLTIKTAASRHKNDMYPNGVERLLSQLGSTSVRNPVLEKVTNLVHVVVEQNDNDSRKNTAQTSQMMTPNIVEIIFGDDGLFVSEIFLEQEDEGVPSEISLEGTATWKYRQVARCSAQLLHRDLKPQNLLIDRRTNTLKLDDFGKRDDVKSKIDTIFSPVPITSLLKDCAELTDLIMQCSFSEAMAYCLT</sequence>
<accession>A0A7J8YI28</accession>